<keyword evidence="3" id="KW-1185">Reference proteome</keyword>
<dbReference type="Proteomes" id="UP000299102">
    <property type="component" value="Unassembled WGS sequence"/>
</dbReference>
<feature type="region of interest" description="Disordered" evidence="1">
    <location>
        <begin position="1"/>
        <end position="36"/>
    </location>
</feature>
<feature type="compositionally biased region" description="Polar residues" evidence="1">
    <location>
        <begin position="8"/>
        <end position="18"/>
    </location>
</feature>
<reference evidence="2 3" key="1">
    <citation type="journal article" date="2019" name="Commun. Biol.">
        <title>The bagworm genome reveals a unique fibroin gene that provides high tensile strength.</title>
        <authorList>
            <person name="Kono N."/>
            <person name="Nakamura H."/>
            <person name="Ohtoshi R."/>
            <person name="Tomita M."/>
            <person name="Numata K."/>
            <person name="Arakawa K."/>
        </authorList>
    </citation>
    <scope>NUCLEOTIDE SEQUENCE [LARGE SCALE GENOMIC DNA]</scope>
</reference>
<evidence type="ECO:0000256" key="1">
    <source>
        <dbReference type="SAM" id="MobiDB-lite"/>
    </source>
</evidence>
<proteinExistence type="predicted"/>
<comment type="caution">
    <text evidence="2">The sequence shown here is derived from an EMBL/GenBank/DDBJ whole genome shotgun (WGS) entry which is preliminary data.</text>
</comment>
<evidence type="ECO:0000313" key="2">
    <source>
        <dbReference type="EMBL" id="GBP15019.1"/>
    </source>
</evidence>
<organism evidence="2 3">
    <name type="scientific">Eumeta variegata</name>
    <name type="common">Bagworm moth</name>
    <name type="synonym">Eumeta japonica</name>
    <dbReference type="NCBI Taxonomy" id="151549"/>
    <lineage>
        <taxon>Eukaryota</taxon>
        <taxon>Metazoa</taxon>
        <taxon>Ecdysozoa</taxon>
        <taxon>Arthropoda</taxon>
        <taxon>Hexapoda</taxon>
        <taxon>Insecta</taxon>
        <taxon>Pterygota</taxon>
        <taxon>Neoptera</taxon>
        <taxon>Endopterygota</taxon>
        <taxon>Lepidoptera</taxon>
        <taxon>Glossata</taxon>
        <taxon>Ditrysia</taxon>
        <taxon>Tineoidea</taxon>
        <taxon>Psychidae</taxon>
        <taxon>Oiketicinae</taxon>
        <taxon>Eumeta</taxon>
    </lineage>
</organism>
<sequence length="69" mass="7871">MKYERQKSSINRSTSPQHASRAAPPSRNIYCHGPSAKRERSAAAEYVNCSAHMRFSMHPKLGARRRENN</sequence>
<protein>
    <submittedName>
        <fullName evidence="2">Uncharacterized protein</fullName>
    </submittedName>
</protein>
<accession>A0A4C1TKB6</accession>
<gene>
    <name evidence="2" type="ORF">EVAR_6662_1</name>
</gene>
<dbReference type="AlphaFoldDB" id="A0A4C1TKB6"/>
<name>A0A4C1TKB6_EUMVA</name>
<dbReference type="EMBL" id="BGZK01000068">
    <property type="protein sequence ID" value="GBP15019.1"/>
    <property type="molecule type" value="Genomic_DNA"/>
</dbReference>
<evidence type="ECO:0000313" key="3">
    <source>
        <dbReference type="Proteomes" id="UP000299102"/>
    </source>
</evidence>